<keyword evidence="2" id="KW-1185">Reference proteome</keyword>
<proteinExistence type="predicted"/>
<evidence type="ECO:0000313" key="2">
    <source>
        <dbReference type="Proteomes" id="UP000789920"/>
    </source>
</evidence>
<accession>A0ACA9SH46</accession>
<sequence>DLLYAGLGYTSSLTARYRSELYLIVQQICDQCILWVFKDKYEIGHYVEETPAI</sequence>
<reference evidence="1" key="1">
    <citation type="submission" date="2021-06" db="EMBL/GenBank/DDBJ databases">
        <authorList>
            <person name="Kallberg Y."/>
            <person name="Tangrot J."/>
            <person name="Rosling A."/>
        </authorList>
    </citation>
    <scope>NUCLEOTIDE SEQUENCE</scope>
    <source>
        <strain evidence="1">MA461A</strain>
    </source>
</reference>
<dbReference type="EMBL" id="CAJVQC010124161">
    <property type="protein sequence ID" value="CAG8839602.1"/>
    <property type="molecule type" value="Genomic_DNA"/>
</dbReference>
<organism evidence="1 2">
    <name type="scientific">Racocetra persica</name>
    <dbReference type="NCBI Taxonomy" id="160502"/>
    <lineage>
        <taxon>Eukaryota</taxon>
        <taxon>Fungi</taxon>
        <taxon>Fungi incertae sedis</taxon>
        <taxon>Mucoromycota</taxon>
        <taxon>Glomeromycotina</taxon>
        <taxon>Glomeromycetes</taxon>
        <taxon>Diversisporales</taxon>
        <taxon>Gigasporaceae</taxon>
        <taxon>Racocetra</taxon>
    </lineage>
</organism>
<feature type="non-terminal residue" evidence="1">
    <location>
        <position position="53"/>
    </location>
</feature>
<evidence type="ECO:0000313" key="1">
    <source>
        <dbReference type="EMBL" id="CAG8839602.1"/>
    </source>
</evidence>
<protein>
    <submittedName>
        <fullName evidence="1">19920_t:CDS:1</fullName>
    </submittedName>
</protein>
<comment type="caution">
    <text evidence="1">The sequence shown here is derived from an EMBL/GenBank/DDBJ whole genome shotgun (WGS) entry which is preliminary data.</text>
</comment>
<dbReference type="Proteomes" id="UP000789920">
    <property type="component" value="Unassembled WGS sequence"/>
</dbReference>
<name>A0ACA9SH46_9GLOM</name>
<feature type="non-terminal residue" evidence="1">
    <location>
        <position position="1"/>
    </location>
</feature>
<gene>
    <name evidence="1" type="ORF">RPERSI_LOCUS31116</name>
</gene>